<evidence type="ECO:0000313" key="3">
    <source>
        <dbReference type="Proteomes" id="UP001596171"/>
    </source>
</evidence>
<dbReference type="EMBL" id="JBHSSE010000002">
    <property type="protein sequence ID" value="MFC6200382.1"/>
    <property type="molecule type" value="Genomic_DNA"/>
</dbReference>
<proteinExistence type="predicted"/>
<protein>
    <submittedName>
        <fullName evidence="2">Ig-like domain-containing protein</fullName>
    </submittedName>
</protein>
<reference evidence="3" key="1">
    <citation type="journal article" date="2019" name="Int. J. Syst. Evol. Microbiol.">
        <title>The Global Catalogue of Microorganisms (GCM) 10K type strain sequencing project: providing services to taxonomists for standard genome sequencing and annotation.</title>
        <authorList>
            <consortium name="The Broad Institute Genomics Platform"/>
            <consortium name="The Broad Institute Genome Sequencing Center for Infectious Disease"/>
            <person name="Wu L."/>
            <person name="Ma J."/>
        </authorList>
    </citation>
    <scope>NUCLEOTIDE SEQUENCE [LARGE SCALE GENOMIC DNA]</scope>
    <source>
        <strain evidence="3">CCM 8930</strain>
    </source>
</reference>
<gene>
    <name evidence="2" type="ORF">ACFP1L_00560</name>
</gene>
<dbReference type="InterPro" id="IPR003343">
    <property type="entry name" value="Big_2"/>
</dbReference>
<dbReference type="InterPro" id="IPR008964">
    <property type="entry name" value="Invasin/intimin_cell_adhesion"/>
</dbReference>
<evidence type="ECO:0000259" key="1">
    <source>
        <dbReference type="SMART" id="SM00635"/>
    </source>
</evidence>
<dbReference type="Gene3D" id="2.60.40.1080">
    <property type="match status" value="1"/>
</dbReference>
<keyword evidence="3" id="KW-1185">Reference proteome</keyword>
<evidence type="ECO:0000313" key="2">
    <source>
        <dbReference type="EMBL" id="MFC6200382.1"/>
    </source>
</evidence>
<organism evidence="2 3">
    <name type="scientific">Lactiplantibacillus nangangensis</name>
    <dbReference type="NCBI Taxonomy" id="2559917"/>
    <lineage>
        <taxon>Bacteria</taxon>
        <taxon>Bacillati</taxon>
        <taxon>Bacillota</taxon>
        <taxon>Bacilli</taxon>
        <taxon>Lactobacillales</taxon>
        <taxon>Lactobacillaceae</taxon>
        <taxon>Lactiplantibacillus</taxon>
    </lineage>
</organism>
<dbReference type="SUPFAM" id="SSF49373">
    <property type="entry name" value="Invasin/intimin cell-adhesion fragments"/>
    <property type="match status" value="1"/>
</dbReference>
<sequence>MTIHAQPIPVTHSESQSQPAQPVSSSAVVWFWWLVWRDGFNQQPADMHGLADKKVTLSVSVANSNRDIQPHYTWWQSVDGGHQFSRINTPHTKSYSFKPKYQANRPTIKFQVQCDIGNRTYWSRVATVTVTQKKVPAKGIHIKAEEPLLANGGTTKMTATLTPKNATDRVRWESDNPALATVDETGLVTACAANVDLAQSKKDHGLVHIKGSANGHSATATIQVGILQDVQVNEGDAATFSITNLPADVHVQAWHRVTRQKSNTNIVNKSYTFFPTHLDNDSSFFATLTYTDKGGQLKTSNTNTAQLKVTKTTALRLATVPNFDFGSISLAQLSASQPAPSLLSHPATMTNNSDHHQLVVINHQTKQRPWQLSAKMTAFQMQTARKTEKLTGNLFLKSEKDHFHQTLTTNGQVTQMTNPNDPNADLSVHLCDSQLTLTRNPRASLGSYRSTITWILTAAP</sequence>
<accession>A0ABW1SF89</accession>
<feature type="domain" description="BIG2" evidence="1">
    <location>
        <begin position="136"/>
        <end position="223"/>
    </location>
</feature>
<dbReference type="SMART" id="SM00635">
    <property type="entry name" value="BID_2"/>
    <property type="match status" value="1"/>
</dbReference>
<dbReference type="Proteomes" id="UP001596171">
    <property type="component" value="Unassembled WGS sequence"/>
</dbReference>
<dbReference type="Pfam" id="PF02368">
    <property type="entry name" value="Big_2"/>
    <property type="match status" value="1"/>
</dbReference>
<comment type="caution">
    <text evidence="2">The sequence shown here is derived from an EMBL/GenBank/DDBJ whole genome shotgun (WGS) entry which is preliminary data.</text>
</comment>
<dbReference type="RefSeq" id="WP_171002323.1">
    <property type="nucleotide sequence ID" value="NZ_BJDI01000007.1"/>
</dbReference>
<name>A0ABW1SF89_9LACO</name>